<dbReference type="PANTHER" id="PTHR30347:SF1">
    <property type="entry name" value="MECHANOSENSITIVE CHANNEL MSCK"/>
    <property type="match status" value="1"/>
</dbReference>
<dbReference type="GO" id="GO:0005886">
    <property type="term" value="C:plasma membrane"/>
    <property type="evidence" value="ECO:0007669"/>
    <property type="project" value="UniProtKB-SubCell"/>
</dbReference>
<dbReference type="Gene3D" id="1.10.287.1260">
    <property type="match status" value="1"/>
</dbReference>
<gene>
    <name evidence="12" type="ORF">SAMN02745119_02577</name>
</gene>
<dbReference type="PANTHER" id="PTHR30347">
    <property type="entry name" value="POTASSIUM CHANNEL RELATED"/>
    <property type="match status" value="1"/>
</dbReference>
<comment type="similarity">
    <text evidence="2">Belongs to the MscS (TC 1.A.23) family.</text>
</comment>
<dbReference type="SUPFAM" id="SSF82689">
    <property type="entry name" value="Mechanosensitive channel protein MscS (YggB), C-terminal domain"/>
    <property type="match status" value="1"/>
</dbReference>
<dbReference type="SUPFAM" id="SSF50182">
    <property type="entry name" value="Sm-like ribonucleoproteins"/>
    <property type="match status" value="1"/>
</dbReference>
<accession>A0A1T4QXD9</accession>
<dbReference type="SUPFAM" id="SSF82861">
    <property type="entry name" value="Mechanosensitive channel protein MscS (YggB), transmembrane region"/>
    <property type="match status" value="1"/>
</dbReference>
<feature type="transmembrane region" description="Helical" evidence="8">
    <location>
        <begin position="562"/>
        <end position="579"/>
    </location>
</feature>
<evidence type="ECO:0000256" key="2">
    <source>
        <dbReference type="ARBA" id="ARBA00008017"/>
    </source>
</evidence>
<reference evidence="13" key="1">
    <citation type="submission" date="2017-02" db="EMBL/GenBank/DDBJ databases">
        <authorList>
            <person name="Varghese N."/>
            <person name="Submissions S."/>
        </authorList>
    </citation>
    <scope>NUCLEOTIDE SEQUENCE [LARGE SCALE GENOMIC DNA]</scope>
    <source>
        <strain evidence="13">ATCC BAA-34</strain>
    </source>
</reference>
<evidence type="ECO:0000256" key="7">
    <source>
        <dbReference type="SAM" id="Coils"/>
    </source>
</evidence>
<feature type="chain" id="PRO_5012007054" evidence="9">
    <location>
        <begin position="30"/>
        <end position="788"/>
    </location>
</feature>
<dbReference type="Gene3D" id="2.30.30.60">
    <property type="match status" value="1"/>
</dbReference>
<keyword evidence="3" id="KW-1003">Cell membrane</keyword>
<dbReference type="EMBL" id="FUWR01000015">
    <property type="protein sequence ID" value="SKA08237.1"/>
    <property type="molecule type" value="Genomic_DNA"/>
</dbReference>
<keyword evidence="13" id="KW-1185">Reference proteome</keyword>
<evidence type="ECO:0000259" key="10">
    <source>
        <dbReference type="Pfam" id="PF00924"/>
    </source>
</evidence>
<dbReference type="AlphaFoldDB" id="A0A1T4QXD9"/>
<protein>
    <submittedName>
        <fullName evidence="12">Mechanosensitive ion channel</fullName>
    </submittedName>
</protein>
<dbReference type="Gene3D" id="3.30.70.100">
    <property type="match status" value="1"/>
</dbReference>
<keyword evidence="5 8" id="KW-1133">Transmembrane helix</keyword>
<evidence type="ECO:0000256" key="8">
    <source>
        <dbReference type="SAM" id="Phobius"/>
    </source>
</evidence>
<dbReference type="InterPro" id="IPR011066">
    <property type="entry name" value="MscS_channel_C_sf"/>
</dbReference>
<evidence type="ECO:0000313" key="12">
    <source>
        <dbReference type="EMBL" id="SKA08237.1"/>
    </source>
</evidence>
<feature type="transmembrane region" description="Helical" evidence="8">
    <location>
        <begin position="585"/>
        <end position="605"/>
    </location>
</feature>
<dbReference type="STRING" id="115783.SAMN02745119_02577"/>
<feature type="signal peptide" evidence="9">
    <location>
        <begin position="1"/>
        <end position="29"/>
    </location>
</feature>
<keyword evidence="9" id="KW-0732">Signal</keyword>
<feature type="domain" description="Mechanosensitive ion channel MscS" evidence="10">
    <location>
        <begin position="603"/>
        <end position="670"/>
    </location>
</feature>
<evidence type="ECO:0000313" key="13">
    <source>
        <dbReference type="Proteomes" id="UP000190102"/>
    </source>
</evidence>
<dbReference type="GO" id="GO:0008381">
    <property type="term" value="F:mechanosensitive monoatomic ion channel activity"/>
    <property type="evidence" value="ECO:0007669"/>
    <property type="project" value="UniProtKB-ARBA"/>
</dbReference>
<name>A0A1T4QXD9_9BACT</name>
<comment type="subcellular location">
    <subcellularLocation>
        <location evidence="1">Cell membrane</location>
        <topology evidence="1">Multi-pass membrane protein</topology>
    </subcellularLocation>
</comment>
<dbReference type="InterPro" id="IPR010920">
    <property type="entry name" value="LSM_dom_sf"/>
</dbReference>
<dbReference type="OrthoDB" id="9784565at2"/>
<keyword evidence="7" id="KW-0175">Coiled coil</keyword>
<dbReference type="Pfam" id="PF21082">
    <property type="entry name" value="MS_channel_3rd"/>
    <property type="match status" value="1"/>
</dbReference>
<dbReference type="InterPro" id="IPR006685">
    <property type="entry name" value="MscS_channel_2nd"/>
</dbReference>
<sequence length="788" mass="88438">MNLPWKKTFVMGLAVVLMSVATCYSAAFAPLPKQFTSTQADTQESKTATKAITPEQQIEIARRALTKAQSERDQALAASEDSSRQEVQERNRLLDGLVTRFGSQLSLIDEREELRRARVVADQKTKSWSGFHDPPPYSILVVDELMGSVLAARSRSQGLSTNQDLLASQIAHYREAAKQVQERERQAADELEHAQTPEQRLTAAWQKELAALRTRNADALSGLLALRYEVIGERLGIAGVERELLERQLAEARKKVVFSQADLDKTIARLKSERVNLEQELDASLVRDARSRTVLAGIKRNLEKGALLQGTIDGTSVLKKMQRDRLEAEQRAAVAWVESSRFETEVISALIATNKSTSSFWEKRYAALTGKNLGKLRAILVEFRTSVEQLKPWLLFAQQQLELYQAAERAQKLRLFKIDKKNVLNLAELDLLAAIRLQRELAERQKVAVEHAYSERQAWLEEMERVQHAQTITDRTWDWFGTFPNILGHIWRFELFAIEDSVEVAGQKVITSRGVTVGKSVGAILLFLVGYMIALFSGHKVQRIMVTRFRVGEHQANVIRRWLLALTVFILMIITLNLARIPLTVFAFLGGALAIGVGFGTQTLIKNFISGILILLERNVKVGDTIEVDGVVGRIVTVDIRASTVLGFDGVETVIPNAMFLENKVTNWTHTNASLRRTVKVGVAYGSSLTRVRDILVESAREHGLILKNPPPEALLDDFGDSSLVFILYFWIDYSAAVNPLIVASDLRFMIDKRFGEEQIIFAFPQCDIHLDRSEPLRVQVVPTPAVP</sequence>
<feature type="transmembrane region" description="Helical" evidence="8">
    <location>
        <begin position="521"/>
        <end position="541"/>
    </location>
</feature>
<evidence type="ECO:0000259" key="11">
    <source>
        <dbReference type="Pfam" id="PF21082"/>
    </source>
</evidence>
<feature type="domain" description="Mechanosensitive ion channel MscS C-terminal" evidence="11">
    <location>
        <begin position="679"/>
        <end position="761"/>
    </location>
</feature>
<keyword evidence="4 8" id="KW-0812">Transmembrane</keyword>
<evidence type="ECO:0000256" key="1">
    <source>
        <dbReference type="ARBA" id="ARBA00004651"/>
    </source>
</evidence>
<dbReference type="Proteomes" id="UP000190102">
    <property type="component" value="Unassembled WGS sequence"/>
</dbReference>
<dbReference type="InterPro" id="IPR049278">
    <property type="entry name" value="MS_channel_C"/>
</dbReference>
<dbReference type="Pfam" id="PF00924">
    <property type="entry name" value="MS_channel_2nd"/>
    <property type="match status" value="1"/>
</dbReference>
<feature type="coiled-coil region" evidence="7">
    <location>
        <begin position="242"/>
        <end position="287"/>
    </location>
</feature>
<dbReference type="InterPro" id="IPR011014">
    <property type="entry name" value="MscS_channel_TM-2"/>
</dbReference>
<evidence type="ECO:0000256" key="3">
    <source>
        <dbReference type="ARBA" id="ARBA00022475"/>
    </source>
</evidence>
<evidence type="ECO:0000256" key="6">
    <source>
        <dbReference type="ARBA" id="ARBA00023136"/>
    </source>
</evidence>
<keyword evidence="6 8" id="KW-0472">Membrane</keyword>
<evidence type="ECO:0000256" key="4">
    <source>
        <dbReference type="ARBA" id="ARBA00022692"/>
    </source>
</evidence>
<organism evidence="12 13">
    <name type="scientific">Trichlorobacter thiogenes</name>
    <dbReference type="NCBI Taxonomy" id="115783"/>
    <lineage>
        <taxon>Bacteria</taxon>
        <taxon>Pseudomonadati</taxon>
        <taxon>Thermodesulfobacteriota</taxon>
        <taxon>Desulfuromonadia</taxon>
        <taxon>Geobacterales</taxon>
        <taxon>Geobacteraceae</taxon>
        <taxon>Trichlorobacter</taxon>
    </lineage>
</organism>
<dbReference type="InterPro" id="IPR052702">
    <property type="entry name" value="MscS-like_channel"/>
</dbReference>
<evidence type="ECO:0000256" key="9">
    <source>
        <dbReference type="SAM" id="SignalP"/>
    </source>
</evidence>
<evidence type="ECO:0000256" key="5">
    <source>
        <dbReference type="ARBA" id="ARBA00022989"/>
    </source>
</evidence>
<proteinExistence type="inferred from homology"/>
<dbReference type="InterPro" id="IPR023408">
    <property type="entry name" value="MscS_beta-dom_sf"/>
</dbReference>